<dbReference type="SMART" id="SM00181">
    <property type="entry name" value="EGF"/>
    <property type="match status" value="8"/>
</dbReference>
<dbReference type="PANTHER" id="PTHR39069:SF8">
    <property type="entry name" value="FI17111P1"/>
    <property type="match status" value="1"/>
</dbReference>
<evidence type="ECO:0000313" key="3">
    <source>
        <dbReference type="EMBL" id="CAG5093631.1"/>
    </source>
</evidence>
<dbReference type="OrthoDB" id="504708at2759"/>
<evidence type="ECO:0000259" key="2">
    <source>
        <dbReference type="SMART" id="SM00181"/>
    </source>
</evidence>
<dbReference type="AlphaFoldDB" id="A0A8J2HG17"/>
<feature type="domain" description="EGF-like" evidence="2">
    <location>
        <begin position="284"/>
        <end position="325"/>
    </location>
</feature>
<gene>
    <name evidence="3" type="ORF">HICCMSTLAB_LOCUS6967</name>
</gene>
<dbReference type="EMBL" id="CAJNRD030001120">
    <property type="protein sequence ID" value="CAG5093631.1"/>
    <property type="molecule type" value="Genomic_DNA"/>
</dbReference>
<accession>A0A8J2HG17</accession>
<feature type="signal peptide" evidence="1">
    <location>
        <begin position="1"/>
        <end position="30"/>
    </location>
</feature>
<feature type="domain" description="EGF-like" evidence="2">
    <location>
        <begin position="783"/>
        <end position="813"/>
    </location>
</feature>
<dbReference type="InterPro" id="IPR000742">
    <property type="entry name" value="EGF"/>
</dbReference>
<evidence type="ECO:0000256" key="1">
    <source>
        <dbReference type="SAM" id="SignalP"/>
    </source>
</evidence>
<feature type="domain" description="EGF-like" evidence="2">
    <location>
        <begin position="936"/>
        <end position="981"/>
    </location>
</feature>
<reference evidence="3" key="1">
    <citation type="submission" date="2021-04" db="EMBL/GenBank/DDBJ databases">
        <authorList>
            <person name="Chebbi M.A.C M."/>
        </authorList>
    </citation>
    <scope>NUCLEOTIDE SEQUENCE</scope>
</reference>
<evidence type="ECO:0000313" key="4">
    <source>
        <dbReference type="Proteomes" id="UP000786811"/>
    </source>
</evidence>
<keyword evidence="1" id="KW-0732">Signal</keyword>
<protein>
    <recommendedName>
        <fullName evidence="2">EGF-like domain-containing protein</fullName>
    </recommendedName>
</protein>
<feature type="non-terminal residue" evidence="3">
    <location>
        <position position="1188"/>
    </location>
</feature>
<proteinExistence type="predicted"/>
<organism evidence="3 4">
    <name type="scientific">Cotesia congregata</name>
    <name type="common">Parasitoid wasp</name>
    <name type="synonym">Apanteles congregatus</name>
    <dbReference type="NCBI Taxonomy" id="51543"/>
    <lineage>
        <taxon>Eukaryota</taxon>
        <taxon>Metazoa</taxon>
        <taxon>Ecdysozoa</taxon>
        <taxon>Arthropoda</taxon>
        <taxon>Hexapoda</taxon>
        <taxon>Insecta</taxon>
        <taxon>Pterygota</taxon>
        <taxon>Neoptera</taxon>
        <taxon>Endopterygota</taxon>
        <taxon>Hymenoptera</taxon>
        <taxon>Apocrita</taxon>
        <taxon>Ichneumonoidea</taxon>
        <taxon>Braconidae</taxon>
        <taxon>Microgastrinae</taxon>
        <taxon>Cotesia</taxon>
    </lineage>
</organism>
<feature type="domain" description="EGF-like" evidence="2">
    <location>
        <begin position="825"/>
        <end position="853"/>
    </location>
</feature>
<keyword evidence="4" id="KW-1185">Reference proteome</keyword>
<feature type="domain" description="EGF-like" evidence="2">
    <location>
        <begin position="1143"/>
        <end position="1185"/>
    </location>
</feature>
<dbReference type="PANTHER" id="PTHR39069">
    <property type="entry name" value="ECDYSONE-INDUCIBLE GENE E1, ISOFORM A"/>
    <property type="match status" value="1"/>
</dbReference>
<feature type="domain" description="EGF-like" evidence="2">
    <location>
        <begin position="604"/>
        <end position="637"/>
    </location>
</feature>
<name>A0A8J2HG17_COTCN</name>
<dbReference type="Proteomes" id="UP000786811">
    <property type="component" value="Unassembled WGS sequence"/>
</dbReference>
<feature type="domain" description="EGF-like" evidence="2">
    <location>
        <begin position="332"/>
        <end position="368"/>
    </location>
</feature>
<comment type="caution">
    <text evidence="3">The sequence shown here is derived from an EMBL/GenBank/DDBJ whole genome shotgun (WGS) entry which is preliminary data.</text>
</comment>
<sequence>KRVGNNFMMIIKKNFFYLVILASMVFCIRGKNNNETNSHRCVAYGEVCDIKNRLTCCNPKFICKLAVDDNYFMCAKEAKLGDNCLFDEDCGTVWHAKCSSDNKCVCMLNHIQKNINNCVPLLGEYCLKNGECGTENSFCLNNECRCKDSFYEYSKKQCLPKIIGKECQEDTDCREIKFAECSKRKVCVCAKNTVALSPGLCYPLLNEACQVDEDCKVDYSICIENVCKCKPKHFSSSIGNCTQMYLGMPCKYDLQCRIYMDKTKCSPDKVCTCEYNHFQRKDGFCKPEWERSCLNDELCNDENSICVDDKCQCKPQFKVQGSKCIPVIGINYCDTDADCDQMWFSVCSSDRKCICRDGFFEIKKGTCVLQLKKVCRVNKQCRIPNSICDDVESVVRSCYNHHLNCRLFTNVKYLKNGDFACTEYKVEINTTACATWSGKFCTNGDQCGSKYSVCVNNECQCKLEYVSHSDIDCPTPFIGMTCQYDSYCKKLIKNSLCLNKICICGVNYSEKNGKCLPKLHVSCSDKEQCAPKNSFCIDEKCHCNIQYIRQGDECPPPIQVRSCKADQDCWHFRNSRCSLNNICICKEKSFASNADYCYPVLDGFCKYDEQCGLNFNCVDFKCQCKPTFSPISVNQCVSTHQLYSCSSILDCSDRWHLDCSNNKCVCSINNIAINNSTCLPILGGYCWRDDQCQAIDSICIDYRCQCKSTHVAIANNLCMDIVGEMISVWSEILFLKIICVNCDPNDGVTCCDEKLTCKQTSSNNSLVCIEEGKFLKTCNTDADCKMIQFAVCSNDKKCTCKDDFTKFDEIRCIAKVGKICFTDNECPIKFSVCKQNKCRCKLGYLNVADKQCVLIESPSRSCYSNDPNCRLFITAKFLANRQYVCTEYRVKINSTACTASLDKFCTKKNCCVSKYSVCINNKCQCKFKYVSHSYIDCPSPHIAMPCQYDSYCRKFIKQSVCRKNICVCDDNYLPINNKICLPKLDVLCRNNEKCAVENSDCINNRCQCKLHYVNRGFKCGTLTRSRFCRADRDCWDLGNSRCSLNEICVCKDNNFAFNNHTCYSVLNGVCSYDEECEKNFHCLDSTCQCKPLFSSVSVYECRETKLLYSCNDNSDCSDSWHAKCSKNKKCVCNVNNIAVSNTTCLPILDGYCWQDDQCMVGNSICEDFRCKCRTNFVAIADNLCILKN</sequence>
<feature type="chain" id="PRO_5035254662" description="EGF-like domain-containing protein" evidence="1">
    <location>
        <begin position="31"/>
        <end position="1188"/>
    </location>
</feature>
<feature type="domain" description="EGF-like" evidence="2">
    <location>
        <begin position="1069"/>
        <end position="1102"/>
    </location>
</feature>